<dbReference type="SUPFAM" id="SSF140566">
    <property type="entry name" value="FlgN-like"/>
    <property type="match status" value="1"/>
</dbReference>
<proteinExistence type="predicted"/>
<sequence>MSLNAVIQLIERLIEIHEKLYSMAKKKVEPIKKGDMPVLGALVREESKLIRMLQTTELMRGKVVRTFLLEKGEVKEDATISDVMKLASADEKKKLDELQKKLRAQVKMLKEQNDLNQELIEESLRFVNLSLDLIVPHKEDISYNPKERDDEPYETGHSLFDSKA</sequence>
<keyword evidence="2" id="KW-0175">Coiled coil</keyword>
<evidence type="ECO:0000313" key="4">
    <source>
        <dbReference type="EMBL" id="MCL7746741.1"/>
    </source>
</evidence>
<name>A0A9X2CR39_9BACI</name>
<evidence type="ECO:0000256" key="2">
    <source>
        <dbReference type="SAM" id="Coils"/>
    </source>
</evidence>
<keyword evidence="4" id="KW-0282">Flagellum</keyword>
<dbReference type="Gene3D" id="1.20.58.300">
    <property type="entry name" value="FlgN-like"/>
    <property type="match status" value="1"/>
</dbReference>
<dbReference type="Pfam" id="PF05130">
    <property type="entry name" value="FlgN"/>
    <property type="match status" value="1"/>
</dbReference>
<keyword evidence="4" id="KW-0966">Cell projection</keyword>
<dbReference type="EMBL" id="JAKRYL010000005">
    <property type="protein sequence ID" value="MCL7746741.1"/>
    <property type="molecule type" value="Genomic_DNA"/>
</dbReference>
<accession>A0A9X2CR39</accession>
<feature type="coiled-coil region" evidence="2">
    <location>
        <begin position="88"/>
        <end position="122"/>
    </location>
</feature>
<protein>
    <submittedName>
        <fullName evidence="4">Flagellar protein FlgN</fullName>
    </submittedName>
</protein>
<evidence type="ECO:0000256" key="3">
    <source>
        <dbReference type="SAM" id="MobiDB-lite"/>
    </source>
</evidence>
<feature type="region of interest" description="Disordered" evidence="3">
    <location>
        <begin position="142"/>
        <end position="164"/>
    </location>
</feature>
<comment type="caution">
    <text evidence="4">The sequence shown here is derived from an EMBL/GenBank/DDBJ whole genome shotgun (WGS) entry which is preliminary data.</text>
</comment>
<dbReference type="GO" id="GO:0044780">
    <property type="term" value="P:bacterial-type flagellum assembly"/>
    <property type="evidence" value="ECO:0007669"/>
    <property type="project" value="InterPro"/>
</dbReference>
<keyword evidence="1" id="KW-1005">Bacterial flagellum biogenesis</keyword>
<keyword evidence="5" id="KW-1185">Reference proteome</keyword>
<dbReference type="RefSeq" id="WP_250095655.1">
    <property type="nucleotide sequence ID" value="NZ_JAKRYL010000005.1"/>
</dbReference>
<dbReference type="InterPro" id="IPR007809">
    <property type="entry name" value="FlgN-like"/>
</dbReference>
<keyword evidence="4" id="KW-0969">Cilium</keyword>
<organism evidence="4 5">
    <name type="scientific">Halalkalibacter alkaliphilus</name>
    <dbReference type="NCBI Taxonomy" id="2917993"/>
    <lineage>
        <taxon>Bacteria</taxon>
        <taxon>Bacillati</taxon>
        <taxon>Bacillota</taxon>
        <taxon>Bacilli</taxon>
        <taxon>Bacillales</taxon>
        <taxon>Bacillaceae</taxon>
        <taxon>Halalkalibacter</taxon>
    </lineage>
</organism>
<dbReference type="InterPro" id="IPR036679">
    <property type="entry name" value="FlgN-like_sf"/>
</dbReference>
<gene>
    <name evidence="4" type="ORF">MF646_06350</name>
</gene>
<evidence type="ECO:0000256" key="1">
    <source>
        <dbReference type="ARBA" id="ARBA00022795"/>
    </source>
</evidence>
<dbReference type="AlphaFoldDB" id="A0A9X2CR39"/>
<reference evidence="4" key="1">
    <citation type="submission" date="2022-02" db="EMBL/GenBank/DDBJ databases">
        <title>Halalkalibacter sp. nov. isolated from Lonar Lake, India.</title>
        <authorList>
            <person name="Joshi A."/>
            <person name="Thite S."/>
            <person name="Lodha T."/>
        </authorList>
    </citation>
    <scope>NUCLEOTIDE SEQUENCE</scope>
    <source>
        <strain evidence="4">MEB205</strain>
    </source>
</reference>
<evidence type="ECO:0000313" key="5">
    <source>
        <dbReference type="Proteomes" id="UP001139150"/>
    </source>
</evidence>
<dbReference type="Proteomes" id="UP001139150">
    <property type="component" value="Unassembled WGS sequence"/>
</dbReference>